<name>A0A4Y7U3P1_9FLAO</name>
<comment type="caution">
    <text evidence="1">The sequence shown here is derived from an EMBL/GenBank/DDBJ whole genome shotgun (WGS) entry which is preliminary data.</text>
</comment>
<sequence>IVDFLHSDPFQEFAPVIKKIYFLKKETLAFAKRCNKACVLTLLFYEKRTHPNDSLERQCCCEFQV</sequence>
<reference evidence="1 2" key="1">
    <citation type="journal article" date="2018" name="Syst. Appl. Microbiol.">
        <title>Flavobacterium circumlabens sp. nov. and Flavobacterium cupreum sp. nov., two psychrotrophic species isolated from Antarctic environmental samples.</title>
        <authorList>
            <person name="Kralova S."/>
            <person name="Busse H.J."/>
            <person name="Svec P."/>
            <person name="Maslanova I."/>
            <person name="Stankova E."/>
            <person name="Bartak M."/>
            <person name="Sedlacek I."/>
        </authorList>
    </citation>
    <scope>NUCLEOTIDE SEQUENCE [LARGE SCALE GENOMIC DNA]</scope>
    <source>
        <strain evidence="1 2">CCM 8828</strain>
    </source>
</reference>
<dbReference type="RefSeq" id="WP_238698862.1">
    <property type="nucleotide sequence ID" value="NZ_QWDN01000646.1"/>
</dbReference>
<protein>
    <submittedName>
        <fullName evidence="1">Uncharacterized protein</fullName>
    </submittedName>
</protein>
<feature type="non-terminal residue" evidence="1">
    <location>
        <position position="1"/>
    </location>
</feature>
<dbReference type="AlphaFoldDB" id="A0A4Y7U3P1"/>
<organism evidence="1 2">
    <name type="scientific">Flavobacterium circumlabens</name>
    <dbReference type="NCBI Taxonomy" id="2133765"/>
    <lineage>
        <taxon>Bacteria</taxon>
        <taxon>Pseudomonadati</taxon>
        <taxon>Bacteroidota</taxon>
        <taxon>Flavobacteriia</taxon>
        <taxon>Flavobacteriales</taxon>
        <taxon>Flavobacteriaceae</taxon>
        <taxon>Flavobacterium</taxon>
    </lineage>
</organism>
<evidence type="ECO:0000313" key="2">
    <source>
        <dbReference type="Proteomes" id="UP000298340"/>
    </source>
</evidence>
<gene>
    <name evidence="1" type="ORF">D0809_27620</name>
</gene>
<dbReference type="Proteomes" id="UP000298340">
    <property type="component" value="Unassembled WGS sequence"/>
</dbReference>
<dbReference type="EMBL" id="QWDN01000646">
    <property type="protein sequence ID" value="TEB41026.1"/>
    <property type="molecule type" value="Genomic_DNA"/>
</dbReference>
<proteinExistence type="predicted"/>
<evidence type="ECO:0000313" key="1">
    <source>
        <dbReference type="EMBL" id="TEB41026.1"/>
    </source>
</evidence>
<accession>A0A4Y7U3P1</accession>